<dbReference type="InterPro" id="IPR016181">
    <property type="entry name" value="Acyl_CoA_acyltransferase"/>
</dbReference>
<dbReference type="PROSITE" id="PS51186">
    <property type="entry name" value="GNAT"/>
    <property type="match status" value="1"/>
</dbReference>
<sequence length="150" mass="17689">MRADTAIVIRPLRLTDKEGWKHVWRNYLRFYSSIREDALYDFTFQRLADPAHSSMFGYVAEQQGQLRGLVNCIIHEHGWHQQPVIYLQDLFVDEKARGQGIGRQLIEQVYRYADDTGKASVYWLTQSNNHSAMKLYDSLAIKTDFIKYQR</sequence>
<accession>A0A4R3YME1</accession>
<dbReference type="AlphaFoldDB" id="A0A4R3YME1"/>
<dbReference type="InterPro" id="IPR000182">
    <property type="entry name" value="GNAT_dom"/>
</dbReference>
<dbReference type="PANTHER" id="PTHR10545">
    <property type="entry name" value="DIAMINE N-ACETYLTRANSFERASE"/>
    <property type="match status" value="1"/>
</dbReference>
<dbReference type="GO" id="GO:0008080">
    <property type="term" value="F:N-acetyltransferase activity"/>
    <property type="evidence" value="ECO:0007669"/>
    <property type="project" value="TreeGrafter"/>
</dbReference>
<protein>
    <submittedName>
        <fullName evidence="4">Ribosomal protein S18 acetylase RimI-like enzyme</fullName>
    </submittedName>
</protein>
<keyword evidence="1" id="KW-0808">Transferase</keyword>
<evidence type="ECO:0000259" key="3">
    <source>
        <dbReference type="PROSITE" id="PS51186"/>
    </source>
</evidence>
<dbReference type="PANTHER" id="PTHR10545:SF42">
    <property type="entry name" value="ACETYLTRANSFERASE"/>
    <property type="match status" value="1"/>
</dbReference>
<dbReference type="CDD" id="cd04301">
    <property type="entry name" value="NAT_SF"/>
    <property type="match status" value="1"/>
</dbReference>
<evidence type="ECO:0000256" key="2">
    <source>
        <dbReference type="ARBA" id="ARBA00023315"/>
    </source>
</evidence>
<evidence type="ECO:0000313" key="5">
    <source>
        <dbReference type="Proteomes" id="UP000295719"/>
    </source>
</evidence>
<evidence type="ECO:0000256" key="1">
    <source>
        <dbReference type="ARBA" id="ARBA00022679"/>
    </source>
</evidence>
<keyword evidence="2" id="KW-0012">Acyltransferase</keyword>
<dbReference type="Proteomes" id="UP000295719">
    <property type="component" value="Unassembled WGS sequence"/>
</dbReference>
<reference evidence="4 5" key="1">
    <citation type="submission" date="2019-03" db="EMBL/GenBank/DDBJ databases">
        <title>Genomic Encyclopedia of Type Strains, Phase IV (KMG-IV): sequencing the most valuable type-strain genomes for metagenomic binning, comparative biology and taxonomic classification.</title>
        <authorList>
            <person name="Goeker M."/>
        </authorList>
    </citation>
    <scope>NUCLEOTIDE SEQUENCE [LARGE SCALE GENOMIC DNA]</scope>
    <source>
        <strain evidence="4 5">DSM 19580</strain>
    </source>
</reference>
<dbReference type="SUPFAM" id="SSF55729">
    <property type="entry name" value="Acyl-CoA N-acyltransferases (Nat)"/>
    <property type="match status" value="1"/>
</dbReference>
<feature type="domain" description="N-acetyltransferase" evidence="3">
    <location>
        <begin position="7"/>
        <end position="150"/>
    </location>
</feature>
<keyword evidence="4" id="KW-0687">Ribonucleoprotein</keyword>
<dbReference type="Gene3D" id="3.40.630.30">
    <property type="match status" value="1"/>
</dbReference>
<proteinExistence type="predicted"/>
<name>A0A4R3YME1_9GAMM</name>
<organism evidence="4 5">
    <name type="scientific">Biostraticola tofi</name>
    <dbReference type="NCBI Taxonomy" id="466109"/>
    <lineage>
        <taxon>Bacteria</taxon>
        <taxon>Pseudomonadati</taxon>
        <taxon>Pseudomonadota</taxon>
        <taxon>Gammaproteobacteria</taxon>
        <taxon>Enterobacterales</taxon>
        <taxon>Bruguierivoracaceae</taxon>
        <taxon>Biostraticola</taxon>
    </lineage>
</organism>
<dbReference type="InterPro" id="IPR051016">
    <property type="entry name" value="Diverse_Substrate_AcTransf"/>
</dbReference>
<dbReference type="GO" id="GO:0005840">
    <property type="term" value="C:ribosome"/>
    <property type="evidence" value="ECO:0007669"/>
    <property type="project" value="UniProtKB-KW"/>
</dbReference>
<keyword evidence="4" id="KW-0689">Ribosomal protein</keyword>
<gene>
    <name evidence="4" type="ORF">EDC52_11369</name>
</gene>
<dbReference type="EMBL" id="SMCR01000013">
    <property type="protein sequence ID" value="TCV92244.1"/>
    <property type="molecule type" value="Genomic_DNA"/>
</dbReference>
<evidence type="ECO:0000313" key="4">
    <source>
        <dbReference type="EMBL" id="TCV92244.1"/>
    </source>
</evidence>
<dbReference type="Pfam" id="PF00583">
    <property type="entry name" value="Acetyltransf_1"/>
    <property type="match status" value="1"/>
</dbReference>
<dbReference type="RefSeq" id="WP_230468094.1">
    <property type="nucleotide sequence ID" value="NZ_SMCR01000013.1"/>
</dbReference>
<comment type="caution">
    <text evidence="4">The sequence shown here is derived from an EMBL/GenBank/DDBJ whole genome shotgun (WGS) entry which is preliminary data.</text>
</comment>
<keyword evidence="5" id="KW-1185">Reference proteome</keyword>